<dbReference type="EMBL" id="AC007915">
    <property type="protein sequence ID" value="AAF69171.1"/>
    <property type="molecule type" value="Genomic_DNA"/>
</dbReference>
<keyword evidence="3" id="KW-0732">Signal</keyword>
<dbReference type="PhylomeDB" id="Q9MAK3"/>
<dbReference type="GO" id="GO:0009055">
    <property type="term" value="F:electron transfer activity"/>
    <property type="evidence" value="ECO:0007669"/>
    <property type="project" value="InterPro"/>
</dbReference>
<dbReference type="PROSITE" id="PS51257">
    <property type="entry name" value="PROKAR_LIPOPROTEIN"/>
    <property type="match status" value="1"/>
</dbReference>
<dbReference type="Pfam" id="PF02298">
    <property type="entry name" value="Cu_bind_like"/>
    <property type="match status" value="2"/>
</dbReference>
<keyword evidence="1" id="KW-1015">Disulfide bond</keyword>
<dbReference type="FunFam" id="2.60.40.420:FF:000034">
    <property type="entry name" value="Cupredoxin superfamily protein"/>
    <property type="match status" value="2"/>
</dbReference>
<dbReference type="CDD" id="cd11014">
    <property type="entry name" value="Mavicyanin"/>
    <property type="match status" value="2"/>
</dbReference>
<dbReference type="InterPro" id="IPR039391">
    <property type="entry name" value="Phytocyanin-like"/>
</dbReference>
<dbReference type="PROSITE" id="PS51485">
    <property type="entry name" value="PHYTOCYANIN"/>
    <property type="match status" value="2"/>
</dbReference>
<reference key="1">
    <citation type="journal article" date="2000" name="Nature">
        <title>Sequence and analysis of chromosome 1 of the plant Arabidopsis thaliana.</title>
        <authorList>
            <person name="Theologis A."/>
            <person name="Ecker J.R."/>
            <person name="Palm C.J."/>
            <person name="Federspiel N.A."/>
            <person name="Kaul S."/>
            <person name="White O."/>
            <person name="Alonso J."/>
            <person name="Altafi H."/>
            <person name="Araujo R."/>
            <person name="Bowman C.L."/>
            <person name="Brooks S.Y."/>
            <person name="Buehler E."/>
            <person name="Chan A."/>
            <person name="Chao Q."/>
            <person name="Chen H."/>
            <person name="Cheuk R.F."/>
            <person name="Chin C.W."/>
            <person name="Chung M.K."/>
            <person name="Conn L."/>
            <person name="Conway A.B."/>
            <person name="Conway A.R."/>
            <person name="Creasy T.H."/>
            <person name="Dewar K."/>
            <person name="Dunn P."/>
            <person name="Etgu P."/>
            <person name="Feldblyum T.V."/>
            <person name="Feng J."/>
            <person name="Fong B."/>
            <person name="Fujii C.Y."/>
            <person name="Gill J.E."/>
            <person name="Goldsmith A.D."/>
            <person name="Haas B."/>
            <person name="Hansen N.F."/>
            <person name="Hughes B."/>
            <person name="Huizar L."/>
            <person name="Hunter J.L."/>
            <person name="Jenkins J."/>
            <person name="Johnson-Hopson C."/>
            <person name="Khan S."/>
            <person name="Khaykin E."/>
            <person name="Kim C.J."/>
            <person name="Koo H.L."/>
            <person name="Kremenetskaia I."/>
            <person name="Kurtz D.B."/>
            <person name="Kwan A."/>
            <person name="Lam B."/>
            <person name="Langin-Hooper S."/>
            <person name="Lee A."/>
            <person name="Lee J.M."/>
            <person name="Lenz C.A."/>
            <person name="Li J.H."/>
            <person name="Li Y."/>
            <person name="Lin X."/>
            <person name="Liu S.X."/>
            <person name="Liu Z.A."/>
            <person name="Luros J.S."/>
            <person name="Maiti R."/>
            <person name="Marziali A."/>
            <person name="Militscher J."/>
            <person name="Miranda M."/>
            <person name="Nguyen M."/>
            <person name="Nierman W.C."/>
            <person name="Osborne B.I."/>
            <person name="Pai G."/>
            <person name="Peterson J."/>
            <person name="Pham P.K."/>
            <person name="Rizzo M."/>
            <person name="Rooney T."/>
            <person name="Rowley D."/>
            <person name="Sakano H."/>
            <person name="Salzberg S.L."/>
            <person name="Schwartz J.R."/>
            <person name="Shinn P."/>
            <person name="Southwick A.M."/>
            <person name="Sun H."/>
            <person name="Tallon L.J."/>
            <person name="Tambunga G."/>
            <person name="Toriumi M.J."/>
            <person name="Town C.D."/>
            <person name="Utterback T."/>
            <person name="Van Aken S."/>
            <person name="Vaysberg M."/>
            <person name="Vysotskaia V.S."/>
            <person name="Walker M."/>
            <person name="Wu D."/>
            <person name="Yu G."/>
            <person name="Fraser C.M."/>
            <person name="Venter J.C."/>
            <person name="Davis R.W."/>
        </authorList>
    </citation>
    <scope>NUCLEOTIDE SEQUENCE [LARGE SCALE GENOMIC DNA]</scope>
    <source>
        <strain>cv. Columbia</strain>
    </source>
</reference>
<feature type="chain" id="PRO_5004329298" evidence="3">
    <location>
        <begin position="27"/>
        <end position="386"/>
    </location>
</feature>
<dbReference type="Pfam" id="PF13966">
    <property type="entry name" value="zf-RVT"/>
    <property type="match status" value="1"/>
</dbReference>
<dbReference type="Gene3D" id="2.60.40.420">
    <property type="entry name" value="Cupredoxins - blue copper proteins"/>
    <property type="match status" value="2"/>
</dbReference>
<dbReference type="InterPro" id="IPR008972">
    <property type="entry name" value="Cupredoxin"/>
</dbReference>
<proteinExistence type="predicted"/>
<dbReference type="PANTHER" id="PTHR33021">
    <property type="entry name" value="BLUE COPPER PROTEIN"/>
    <property type="match status" value="1"/>
</dbReference>
<protein>
    <submittedName>
        <fullName evidence="5">F27F5.14</fullName>
    </submittedName>
</protein>
<feature type="signal peptide" evidence="3">
    <location>
        <begin position="1"/>
        <end position="26"/>
    </location>
</feature>
<dbReference type="PANTHER" id="PTHR33021:SF235">
    <property type="entry name" value="COPPER ION BINDING _ ELECTRON CARRIER PROTEIN-RELATED"/>
    <property type="match status" value="1"/>
</dbReference>
<feature type="domain" description="Phytocyanin" evidence="4">
    <location>
        <begin position="147"/>
        <end position="249"/>
    </location>
</feature>
<name>Q9MAK3_ARATH</name>
<dbReference type="AlphaFoldDB" id="Q9MAK3"/>
<evidence type="ECO:0000259" key="4">
    <source>
        <dbReference type="PROSITE" id="PS51485"/>
    </source>
</evidence>
<evidence type="ECO:0000256" key="3">
    <source>
        <dbReference type="SAM" id="SignalP"/>
    </source>
</evidence>
<evidence type="ECO:0000313" key="5">
    <source>
        <dbReference type="EMBL" id="AAF69171.1"/>
    </source>
</evidence>
<dbReference type="SUPFAM" id="SSF49503">
    <property type="entry name" value="Cupredoxins"/>
    <property type="match status" value="2"/>
</dbReference>
<dbReference type="InterPro" id="IPR026960">
    <property type="entry name" value="RVT-Znf"/>
</dbReference>
<dbReference type="ExpressionAtlas" id="Q9MAK3">
    <property type="expression patterns" value="baseline and differential"/>
</dbReference>
<evidence type="ECO:0000256" key="2">
    <source>
        <dbReference type="ARBA" id="ARBA00023180"/>
    </source>
</evidence>
<reference evidence="5" key="3">
    <citation type="submission" date="2000-10" db="EMBL/GenBank/DDBJ databases">
        <authorList>
            <person name="Chao Q."/>
            <person name="Brooks S."/>
            <person name="Buehler E."/>
            <person name="Johnson-Hopson C."/>
            <person name="Khan S."/>
            <person name="Kim C."/>
            <person name="Shinn P."/>
            <person name="Altafi H."/>
            <person name="Bei B."/>
            <person name="Chin C."/>
            <person name="Chiou J."/>
            <person name="Choi E."/>
            <person name="Conn L."/>
            <person name="Conway A."/>
            <person name="Gonzalez A."/>
            <person name="Hansen N."/>
            <person name="Howing B."/>
            <person name="Koo T."/>
            <person name="Lam B."/>
            <person name="Lee J."/>
            <person name="Lenz C."/>
            <person name="Li J."/>
            <person name="Liu A."/>
            <person name="Liu J."/>
            <person name="Liu S."/>
            <person name="Mukharsky N."/>
            <person name="Nguyen M."/>
            <person name="Palm C."/>
            <person name="Pham P."/>
            <person name="Sakano H."/>
            <person name="Schwartz J."/>
            <person name="Southwick A."/>
            <person name="Thaveri A."/>
            <person name="Toriumi M."/>
            <person name="Vaysberg M."/>
            <person name="Yu G."/>
            <person name="Davis R."/>
            <person name="Federspiel N."/>
            <person name="Theologis A."/>
            <person name="Ecker J."/>
        </authorList>
    </citation>
    <scope>NUCLEOTIDE SEQUENCE</scope>
</reference>
<feature type="domain" description="Phytocyanin" evidence="4">
    <location>
        <begin position="27"/>
        <end position="128"/>
    </location>
</feature>
<dbReference type="InterPro" id="IPR003245">
    <property type="entry name" value="Phytocyanin_dom"/>
</dbReference>
<reference evidence="5" key="2">
    <citation type="submission" date="2000-03" db="EMBL/GenBank/DDBJ databases">
        <title>Genomic sequence for Arabidopsis thaliana BAC F27F5 from chromosome I.</title>
        <authorList>
            <person name="Chao Q."/>
            <person name="Brooks S."/>
            <person name="Buehler E."/>
            <person name="Johnson-Hopson C."/>
            <person name="Khan S."/>
            <person name="Kim C."/>
            <person name="Shinn P."/>
            <person name="Altafi H."/>
            <person name="Bei Q."/>
            <person name="Chin C."/>
            <person name="Chiou J."/>
            <person name="Choi E."/>
            <person name="Conn L."/>
            <person name="Conway A."/>
            <person name="Gonzales A."/>
            <person name="Hansen N."/>
            <person name="Howng B."/>
            <person name="Koo T."/>
            <person name="Lam B."/>
            <person name="Lee J."/>
            <person name="Lenz C."/>
            <person name="Li J."/>
            <person name="Liu A."/>
            <person name="Liu K."/>
            <person name="Liu S."/>
            <person name="Mukharsky N."/>
            <person name="Nguyen M."/>
            <person name="Palm C."/>
            <person name="Pham P."/>
            <person name="Sakano H."/>
            <person name="Schwartz J."/>
            <person name="Southwick A."/>
            <person name="Thaveri A."/>
            <person name="Toriumi M."/>
            <person name="Vaysberg M."/>
            <person name="Yu G."/>
            <person name="Federspiel N.A."/>
            <person name="Theologis A."/>
            <person name="Ecker J.R."/>
        </authorList>
    </citation>
    <scope>NUCLEOTIDE SEQUENCE</scope>
</reference>
<organism evidence="5">
    <name type="scientific">Arabidopsis thaliana</name>
    <name type="common">Mouse-ear cress</name>
    <dbReference type="NCBI Taxonomy" id="3702"/>
    <lineage>
        <taxon>Eukaryota</taxon>
        <taxon>Viridiplantae</taxon>
        <taxon>Streptophyta</taxon>
        <taxon>Embryophyta</taxon>
        <taxon>Tracheophyta</taxon>
        <taxon>Spermatophyta</taxon>
        <taxon>Magnoliopsida</taxon>
        <taxon>eudicotyledons</taxon>
        <taxon>Gunneridae</taxon>
        <taxon>Pentapetalae</taxon>
        <taxon>rosids</taxon>
        <taxon>malvids</taxon>
        <taxon>Brassicales</taxon>
        <taxon>Brassicaceae</taxon>
        <taxon>Camelineae</taxon>
        <taxon>Arabidopsis</taxon>
    </lineage>
</organism>
<accession>Q9MAK3</accession>
<keyword evidence="2" id="KW-0325">Glycoprotein</keyword>
<dbReference type="InterPro" id="IPR041845">
    <property type="entry name" value="Mavicyanin"/>
</dbReference>
<sequence length="386" mass="43680">MATARMKKIFSFVIVIFTLLFGCCSATVYKVGDSDGWTAKDHLYYHWTEDKEIHVGDSLIFEYDHNLNDVTQVSGGLEYEFCDSSFPKAVYNTGHDVVTFTEPGSYYFITSNHTQCTSGQRLGVFVVHDPSSPSPLPLPSKIIPSRHVYKVGDSKSWGVYDSDFYYNWSKEKQFNVGDGLLFEYNNEVNGVYEISGDLEFLNCDPTSPIAVHKTGHDIIKLTKPGIHYFISSEPGHCGAGLKLQVVVGTTLNVPKLSPLERLTRNRLHICDRFISWGIQVPSLCLLCNALDETRQHVFFDCPFSHEVWSFFCSNAHLIIHSTLGNLSIGKHEEEERTFAGELDSIERMLMQTEFTVIAGDHESYRISDKPTTQLFSLITMYWTAKS</sequence>
<evidence type="ECO:0000256" key="1">
    <source>
        <dbReference type="ARBA" id="ARBA00023157"/>
    </source>
</evidence>